<name>A0AAW2TVP7_SESRA</name>
<reference evidence="1" key="1">
    <citation type="submission" date="2020-06" db="EMBL/GenBank/DDBJ databases">
        <authorList>
            <person name="Li T."/>
            <person name="Hu X."/>
            <person name="Zhang T."/>
            <person name="Song X."/>
            <person name="Zhang H."/>
            <person name="Dai N."/>
            <person name="Sheng W."/>
            <person name="Hou X."/>
            <person name="Wei L."/>
        </authorList>
    </citation>
    <scope>NUCLEOTIDE SEQUENCE</scope>
    <source>
        <strain evidence="1">G02</strain>
        <tissue evidence="1">Leaf</tissue>
    </source>
</reference>
<protein>
    <submittedName>
        <fullName evidence="1">Uncharacterized protein</fullName>
    </submittedName>
</protein>
<dbReference type="EMBL" id="JACGWJ010000007">
    <property type="protein sequence ID" value="KAL0407681.1"/>
    <property type="molecule type" value="Genomic_DNA"/>
</dbReference>
<evidence type="ECO:0000313" key="1">
    <source>
        <dbReference type="EMBL" id="KAL0407681.1"/>
    </source>
</evidence>
<organism evidence="1">
    <name type="scientific">Sesamum radiatum</name>
    <name type="common">Black benniseed</name>
    <dbReference type="NCBI Taxonomy" id="300843"/>
    <lineage>
        <taxon>Eukaryota</taxon>
        <taxon>Viridiplantae</taxon>
        <taxon>Streptophyta</taxon>
        <taxon>Embryophyta</taxon>
        <taxon>Tracheophyta</taxon>
        <taxon>Spermatophyta</taxon>
        <taxon>Magnoliopsida</taxon>
        <taxon>eudicotyledons</taxon>
        <taxon>Gunneridae</taxon>
        <taxon>Pentapetalae</taxon>
        <taxon>asterids</taxon>
        <taxon>lamiids</taxon>
        <taxon>Lamiales</taxon>
        <taxon>Pedaliaceae</taxon>
        <taxon>Sesamum</taxon>
    </lineage>
</organism>
<sequence>MPHPWSCHQNLLGAIQQMITSAIREQPTVLVSVRVTTSSKMVTLERADPALAVPRPHNIESPTTQLPAQVGDVPPQWLAPLECLQKELQNVQYQVMGAPYEE</sequence>
<gene>
    <name evidence="1" type="ORF">Sradi_1702500</name>
</gene>
<dbReference type="AlphaFoldDB" id="A0AAW2TVP7"/>
<comment type="caution">
    <text evidence="1">The sequence shown here is derived from an EMBL/GenBank/DDBJ whole genome shotgun (WGS) entry which is preliminary data.</text>
</comment>
<proteinExistence type="predicted"/>
<accession>A0AAW2TVP7</accession>
<reference evidence="1" key="2">
    <citation type="journal article" date="2024" name="Plant">
        <title>Genomic evolution and insights into agronomic trait innovations of Sesamum species.</title>
        <authorList>
            <person name="Miao H."/>
            <person name="Wang L."/>
            <person name="Qu L."/>
            <person name="Liu H."/>
            <person name="Sun Y."/>
            <person name="Le M."/>
            <person name="Wang Q."/>
            <person name="Wei S."/>
            <person name="Zheng Y."/>
            <person name="Lin W."/>
            <person name="Duan Y."/>
            <person name="Cao H."/>
            <person name="Xiong S."/>
            <person name="Wang X."/>
            <person name="Wei L."/>
            <person name="Li C."/>
            <person name="Ma Q."/>
            <person name="Ju M."/>
            <person name="Zhao R."/>
            <person name="Li G."/>
            <person name="Mu C."/>
            <person name="Tian Q."/>
            <person name="Mei H."/>
            <person name="Zhang T."/>
            <person name="Gao T."/>
            <person name="Zhang H."/>
        </authorList>
    </citation>
    <scope>NUCLEOTIDE SEQUENCE</scope>
    <source>
        <strain evidence="1">G02</strain>
    </source>
</reference>